<organism evidence="5 6">
    <name type="scientific">Bifidobacterium choloepi</name>
    <dbReference type="NCBI Taxonomy" id="2614131"/>
    <lineage>
        <taxon>Bacteria</taxon>
        <taxon>Bacillati</taxon>
        <taxon>Actinomycetota</taxon>
        <taxon>Actinomycetes</taxon>
        <taxon>Bifidobacteriales</taxon>
        <taxon>Bifidobacteriaceae</taxon>
        <taxon>Bifidobacterium</taxon>
    </lineage>
</organism>
<feature type="domain" description="Glycosyltransferase subfamily 4-like N-terminal" evidence="4">
    <location>
        <begin position="20"/>
        <end position="183"/>
    </location>
</feature>
<dbReference type="PANTHER" id="PTHR45947">
    <property type="entry name" value="SULFOQUINOVOSYL TRANSFERASE SQD2"/>
    <property type="match status" value="1"/>
</dbReference>
<dbReference type="AlphaFoldDB" id="A0A6I5N1J3"/>
<dbReference type="EMBL" id="VYSG01000003">
    <property type="protein sequence ID" value="NEG70346.1"/>
    <property type="molecule type" value="Genomic_DNA"/>
</dbReference>
<proteinExistence type="predicted"/>
<evidence type="ECO:0000313" key="5">
    <source>
        <dbReference type="EMBL" id="NEG70346.1"/>
    </source>
</evidence>
<dbReference type="Gene3D" id="3.40.50.2000">
    <property type="entry name" value="Glycogen Phosphorylase B"/>
    <property type="match status" value="2"/>
</dbReference>
<dbReference type="InterPro" id="IPR050194">
    <property type="entry name" value="Glycosyltransferase_grp1"/>
</dbReference>
<evidence type="ECO:0000256" key="2">
    <source>
        <dbReference type="ARBA" id="ARBA00022679"/>
    </source>
</evidence>
<keyword evidence="1" id="KW-0328">Glycosyltransferase</keyword>
<feature type="domain" description="Glycosyl transferase family 1" evidence="3">
    <location>
        <begin position="204"/>
        <end position="346"/>
    </location>
</feature>
<evidence type="ECO:0000256" key="1">
    <source>
        <dbReference type="ARBA" id="ARBA00022676"/>
    </source>
</evidence>
<evidence type="ECO:0000259" key="4">
    <source>
        <dbReference type="Pfam" id="PF13439"/>
    </source>
</evidence>
<sequence>MQRRKATSKTLFAVGDLTLGGIQRVNTVVANELDSLGFDITLLTAVDRPDKYEVTCTFKRGTKKYTKFTNFKLRLGSRLTKRRRGGIYKHALLNELHQTDYDTIVLNPDFYFFVPDIKKSFPKLKIYLWMHNNYDIYVNLYYKRYTAQLFKCAALADGIICLEHYSQNKWLAHNPNSFVIYNPCTIETKGQVSNLSNHTISVTSRISIMMKGLDYLLDIARTIPEDWTIQIAGDGDDTLSLQKLIKNANLEKKIILRGALYGNELLQHYLNSSIFISTSRWEGFALAPLEAMKCGLPICTFDLPCFEELSQHGKYFPIAPLDDISKFETNLLEFINDSHTRREYSKLSLKRIDDFSVETICQQWINKVIQ</sequence>
<gene>
    <name evidence="5" type="ORF">F6S87_07025</name>
</gene>
<reference evidence="5 6" key="1">
    <citation type="submission" date="2019-09" db="EMBL/GenBank/DDBJ databases">
        <title>Phylogenetic characterization of a novel taxon of the genus Bifidobacterium: Bifidobacterium choloepi sp. nov.</title>
        <authorList>
            <person name="Modesto M."/>
            <person name="Satti M."/>
        </authorList>
    </citation>
    <scope>NUCLEOTIDE SEQUENCE [LARGE SCALE GENOMIC DNA]</scope>
    <source>
        <strain evidence="5 6">BRDM6</strain>
    </source>
</reference>
<dbReference type="RefSeq" id="WP_163227945.1">
    <property type="nucleotide sequence ID" value="NZ_VYSG01000003.1"/>
</dbReference>
<evidence type="ECO:0000259" key="3">
    <source>
        <dbReference type="Pfam" id="PF00534"/>
    </source>
</evidence>
<dbReference type="GO" id="GO:0016757">
    <property type="term" value="F:glycosyltransferase activity"/>
    <property type="evidence" value="ECO:0007669"/>
    <property type="project" value="UniProtKB-KW"/>
</dbReference>
<keyword evidence="6" id="KW-1185">Reference proteome</keyword>
<keyword evidence="2 5" id="KW-0808">Transferase</keyword>
<dbReference type="GO" id="GO:1901137">
    <property type="term" value="P:carbohydrate derivative biosynthetic process"/>
    <property type="evidence" value="ECO:0007669"/>
    <property type="project" value="UniProtKB-ARBA"/>
</dbReference>
<name>A0A6I5N1J3_9BIFI</name>
<accession>A0A6I5N1J3</accession>
<dbReference type="PANTHER" id="PTHR45947:SF3">
    <property type="entry name" value="SULFOQUINOVOSYL TRANSFERASE SQD2"/>
    <property type="match status" value="1"/>
</dbReference>
<dbReference type="Pfam" id="PF13439">
    <property type="entry name" value="Glyco_transf_4"/>
    <property type="match status" value="1"/>
</dbReference>
<comment type="caution">
    <text evidence="5">The sequence shown here is derived from an EMBL/GenBank/DDBJ whole genome shotgun (WGS) entry which is preliminary data.</text>
</comment>
<dbReference type="InterPro" id="IPR001296">
    <property type="entry name" value="Glyco_trans_1"/>
</dbReference>
<protein>
    <submittedName>
        <fullName evidence="5">Glycosyltransferase family 4 protein</fullName>
    </submittedName>
</protein>
<dbReference type="SUPFAM" id="SSF53756">
    <property type="entry name" value="UDP-Glycosyltransferase/glycogen phosphorylase"/>
    <property type="match status" value="1"/>
</dbReference>
<dbReference type="Pfam" id="PF00534">
    <property type="entry name" value="Glycos_transf_1"/>
    <property type="match status" value="1"/>
</dbReference>
<dbReference type="InterPro" id="IPR028098">
    <property type="entry name" value="Glyco_trans_4-like_N"/>
</dbReference>
<evidence type="ECO:0000313" key="6">
    <source>
        <dbReference type="Proteomes" id="UP000469292"/>
    </source>
</evidence>
<dbReference type="Proteomes" id="UP000469292">
    <property type="component" value="Unassembled WGS sequence"/>
</dbReference>